<evidence type="ECO:0000313" key="2">
    <source>
        <dbReference type="EMBL" id="KAG5164435.1"/>
    </source>
</evidence>
<reference evidence="2" key="1">
    <citation type="submission" date="2021-02" db="EMBL/GenBank/DDBJ databases">
        <title>Psilocybe cubensis genome.</title>
        <authorList>
            <person name="Mckernan K.J."/>
            <person name="Crawford S."/>
            <person name="Trippe A."/>
            <person name="Kane L.T."/>
            <person name="Mclaughlin S."/>
        </authorList>
    </citation>
    <scope>NUCLEOTIDE SEQUENCE [LARGE SCALE GENOMIC DNA]</scope>
    <source>
        <strain evidence="2">MGC-MH-2018</strain>
    </source>
</reference>
<name>A0A8H8CGU0_PSICU</name>
<sequence>MGYRGLKAIVAAMERNWTLEKVNLFANNSLDESEAAGRTDDLADYNRLMSMVKADFSTSQEELMVLAWGSGCGLSHLESKLKIIIGRNILYKRQVKKEAVDLLRYSRLMLHKPVEAPLSFGSLPIELQLSVLSHTAPFLSTSQRIRIFEYAVNKSTLPNLRLHLPVRKPSLDPTPSPKSGKKIGSLGPRNTNISGGVQRKMKIDEWLESVGCDSYDPEPVN</sequence>
<proteinExistence type="predicted"/>
<evidence type="ECO:0000256" key="1">
    <source>
        <dbReference type="SAM" id="MobiDB-lite"/>
    </source>
</evidence>
<feature type="region of interest" description="Disordered" evidence="1">
    <location>
        <begin position="166"/>
        <end position="197"/>
    </location>
</feature>
<dbReference type="EMBL" id="JAFIQS010000012">
    <property type="protein sequence ID" value="KAG5164435.1"/>
    <property type="molecule type" value="Genomic_DNA"/>
</dbReference>
<accession>A0A8H8CGU0</accession>
<dbReference type="AlphaFoldDB" id="A0A8H8CGU0"/>
<protein>
    <submittedName>
        <fullName evidence="2">Uncharacterized protein</fullName>
    </submittedName>
</protein>
<organism evidence="2">
    <name type="scientific">Psilocybe cubensis</name>
    <name type="common">Psychedelic mushroom</name>
    <name type="synonym">Stropharia cubensis</name>
    <dbReference type="NCBI Taxonomy" id="181762"/>
    <lineage>
        <taxon>Eukaryota</taxon>
        <taxon>Fungi</taxon>
        <taxon>Dikarya</taxon>
        <taxon>Basidiomycota</taxon>
        <taxon>Agaricomycotina</taxon>
        <taxon>Agaricomycetes</taxon>
        <taxon>Agaricomycetidae</taxon>
        <taxon>Agaricales</taxon>
        <taxon>Agaricineae</taxon>
        <taxon>Strophariaceae</taxon>
        <taxon>Psilocybe</taxon>
    </lineage>
</organism>
<comment type="caution">
    <text evidence="2">The sequence shown here is derived from an EMBL/GenBank/DDBJ whole genome shotgun (WGS) entry which is preliminary data.</text>
</comment>
<gene>
    <name evidence="2" type="ORF">JR316_010941</name>
</gene>
<dbReference type="OrthoDB" id="120976at2759"/>